<proteinExistence type="predicted"/>
<reference evidence="4" key="1">
    <citation type="submission" date="2017-02" db="UniProtKB">
        <authorList>
            <consortium name="WormBaseParasite"/>
        </authorList>
    </citation>
    <scope>IDENTIFICATION</scope>
</reference>
<organism evidence="4">
    <name type="scientific">Rodentolepis nana</name>
    <name type="common">Dwarf tapeworm</name>
    <name type="synonym">Hymenolepis nana</name>
    <dbReference type="NCBI Taxonomy" id="102285"/>
    <lineage>
        <taxon>Eukaryota</taxon>
        <taxon>Metazoa</taxon>
        <taxon>Spiralia</taxon>
        <taxon>Lophotrochozoa</taxon>
        <taxon>Platyhelminthes</taxon>
        <taxon>Cestoda</taxon>
        <taxon>Eucestoda</taxon>
        <taxon>Cyclophyllidea</taxon>
        <taxon>Hymenolepididae</taxon>
        <taxon>Rodentolepis</taxon>
    </lineage>
</organism>
<name>A0A0R3TRM5_RODNA</name>
<reference evidence="2 3" key="2">
    <citation type="submission" date="2018-11" db="EMBL/GenBank/DDBJ databases">
        <authorList>
            <consortium name="Pathogen Informatics"/>
        </authorList>
    </citation>
    <scope>NUCLEOTIDE SEQUENCE [LARGE SCALE GENOMIC DNA]</scope>
</reference>
<sequence length="147" mass="16820">MTPTERPWKQSTAGARCVSNVHLYETQEPRPCIQSYPYRSLKLQLTTASQPASQDQSSGKHTPEDFDHGLSQPNIRSTRTLNTDHCIWSNIQQGARHWTEYCLTRSARKVHKHARSPQSYCLSLQQSHLNPNPVTQRPKIYLPLPTS</sequence>
<dbReference type="Proteomes" id="UP000278807">
    <property type="component" value="Unassembled WGS sequence"/>
</dbReference>
<evidence type="ECO:0000256" key="1">
    <source>
        <dbReference type="SAM" id="MobiDB-lite"/>
    </source>
</evidence>
<protein>
    <submittedName>
        <fullName evidence="2 4">Uncharacterized protein</fullName>
    </submittedName>
</protein>
<feature type="compositionally biased region" description="Polar residues" evidence="1">
    <location>
        <begin position="44"/>
        <end position="60"/>
    </location>
</feature>
<evidence type="ECO:0000313" key="2">
    <source>
        <dbReference type="EMBL" id="VDO07512.1"/>
    </source>
</evidence>
<evidence type="ECO:0000313" key="4">
    <source>
        <dbReference type="WBParaSite" id="HNAJ_0001024901-mRNA-1"/>
    </source>
</evidence>
<gene>
    <name evidence="2" type="ORF">HNAJ_LOCUS10244</name>
</gene>
<dbReference type="AlphaFoldDB" id="A0A0R3TRM5"/>
<dbReference type="EMBL" id="UZAE01012950">
    <property type="protein sequence ID" value="VDO07512.1"/>
    <property type="molecule type" value="Genomic_DNA"/>
</dbReference>
<evidence type="ECO:0000313" key="3">
    <source>
        <dbReference type="Proteomes" id="UP000278807"/>
    </source>
</evidence>
<feature type="region of interest" description="Disordered" evidence="1">
    <location>
        <begin position="44"/>
        <end position="76"/>
    </location>
</feature>
<keyword evidence="3" id="KW-1185">Reference proteome</keyword>
<accession>A0A0R3TRM5</accession>
<dbReference type="WBParaSite" id="HNAJ_0001024901-mRNA-1">
    <property type="protein sequence ID" value="HNAJ_0001024901-mRNA-1"/>
    <property type="gene ID" value="HNAJ_0001024901"/>
</dbReference>